<dbReference type="STRING" id="56780.SYN_01504"/>
<dbReference type="Proteomes" id="UP000001933">
    <property type="component" value="Chromosome"/>
</dbReference>
<protein>
    <submittedName>
        <fullName evidence="3">Hypothetical membrane protein</fullName>
    </submittedName>
</protein>
<evidence type="ECO:0000256" key="1">
    <source>
        <dbReference type="SAM" id="Phobius"/>
    </source>
</evidence>
<sequence>MKDPEAITEKRHRRYYHSGERGIAALELAIILPLLILIAFAVIDFGRLFQARLVITNLAREGGSLVSRDIQSASDIITMLQAGSSPLDLNAAGRIYVWKIDAGSSEDDPDPTIDASNSDSAGSLGVASSIGDDMTNLGLSSELYDHLVFNDANATADISDITVVEVFYRYTPITPITQIAQTFWGTPLLGNMIISSKAVF</sequence>
<dbReference type="EMBL" id="CP000252">
    <property type="protein sequence ID" value="ABC77161.1"/>
    <property type="molecule type" value="Genomic_DNA"/>
</dbReference>
<evidence type="ECO:0000313" key="4">
    <source>
        <dbReference type="Proteomes" id="UP000001933"/>
    </source>
</evidence>
<keyword evidence="1" id="KW-0472">Membrane</keyword>
<evidence type="ECO:0000259" key="2">
    <source>
        <dbReference type="Pfam" id="PF07811"/>
    </source>
</evidence>
<accession>Q2LSV5</accession>
<dbReference type="RefSeq" id="WP_011417190.1">
    <property type="nucleotide sequence ID" value="NC_007759.1"/>
</dbReference>
<keyword evidence="1" id="KW-0812">Transmembrane</keyword>
<proteinExistence type="predicted"/>
<reference evidence="3 4" key="1">
    <citation type="journal article" date="2007" name="Proc. Natl. Acad. Sci. U.S.A.">
        <title>The genome of Syntrophus aciditrophicus: life at the thermodynamic limit of microbial growth.</title>
        <authorList>
            <person name="McInerney M.J."/>
            <person name="Rohlin L."/>
            <person name="Mouttaki H."/>
            <person name="Kim U."/>
            <person name="Krupp R.S."/>
            <person name="Rios-Hernandez L."/>
            <person name="Sieber J."/>
            <person name="Struchtemeyer C.G."/>
            <person name="Bhattacharyya A."/>
            <person name="Campbell J.W."/>
            <person name="Gunsalus R.P."/>
        </authorList>
    </citation>
    <scope>NUCLEOTIDE SEQUENCE [LARGE SCALE GENOMIC DNA]</scope>
    <source>
        <strain evidence="3 4">SB</strain>
    </source>
</reference>
<dbReference type="InParanoid" id="Q2LSV5"/>
<dbReference type="eggNOG" id="ENOG50341RV">
    <property type="taxonomic scope" value="Bacteria"/>
</dbReference>
<dbReference type="OrthoDB" id="5395663at2"/>
<keyword evidence="1" id="KW-1133">Transmembrane helix</keyword>
<dbReference type="Pfam" id="PF07811">
    <property type="entry name" value="TadE"/>
    <property type="match status" value="1"/>
</dbReference>
<dbReference type="InterPro" id="IPR012495">
    <property type="entry name" value="TadE-like_dom"/>
</dbReference>
<keyword evidence="4" id="KW-1185">Reference proteome</keyword>
<organism evidence="3 4">
    <name type="scientific">Syntrophus aciditrophicus (strain SB)</name>
    <dbReference type="NCBI Taxonomy" id="56780"/>
    <lineage>
        <taxon>Bacteria</taxon>
        <taxon>Pseudomonadati</taxon>
        <taxon>Thermodesulfobacteriota</taxon>
        <taxon>Syntrophia</taxon>
        <taxon>Syntrophales</taxon>
        <taxon>Syntrophaceae</taxon>
        <taxon>Syntrophus</taxon>
    </lineage>
</organism>
<evidence type="ECO:0000313" key="3">
    <source>
        <dbReference type="EMBL" id="ABC77161.1"/>
    </source>
</evidence>
<feature type="domain" description="TadE-like" evidence="2">
    <location>
        <begin position="22"/>
        <end position="62"/>
    </location>
</feature>
<gene>
    <name evidence="3" type="ORF">SYN_01504</name>
</gene>
<feature type="transmembrane region" description="Helical" evidence="1">
    <location>
        <begin position="21"/>
        <end position="43"/>
    </location>
</feature>
<dbReference type="HOGENOM" id="CLU_1365625_0_0_7"/>
<dbReference type="KEGG" id="sat:SYN_01504"/>
<dbReference type="AlphaFoldDB" id="Q2LSV5"/>
<name>Q2LSV5_SYNAS</name>